<dbReference type="InterPro" id="IPR001509">
    <property type="entry name" value="Epimerase_deHydtase"/>
</dbReference>
<dbReference type="FunFam" id="3.40.50.720:FF:000191">
    <property type="entry name" value="Methylglyoxal reductase (NADPH-dependent)"/>
    <property type="match status" value="1"/>
</dbReference>
<comment type="similarity">
    <text evidence="2">Belongs to the NAD(P)-dependent epimerase/dehydratase family. Dihydroflavonol-4-reductase subfamily.</text>
</comment>
<dbReference type="GO" id="GO:0016616">
    <property type="term" value="F:oxidoreductase activity, acting on the CH-OH group of donors, NAD or NADP as acceptor"/>
    <property type="evidence" value="ECO:0007669"/>
    <property type="project" value="TreeGrafter"/>
</dbReference>
<dbReference type="CDD" id="cd05227">
    <property type="entry name" value="AR_SDR_e"/>
    <property type="match status" value="1"/>
</dbReference>
<sequence>MSAFISGATGFIAQHIVDGLLKQNYKVIGTARSQEKANKLMKQFSNNPNLSMEIVGDISDVNAFDEVMKKRGSEIKYVLHTASPFHFNVTDIEKELLVPAVNGTRGILNSIKKYANDTVERVVITSSFAAILDLNRFNDNSLVLSEANWNPVTKEEALSNPMAGYCASKTYAERAAWDFLKENEGSIKFKLTTVNPVYVFGPQLFAEDVKNVLNTSCEVVNQVVQSTIDTTLPVDCSGQFVDVRDVAKAHIAGIQNDNCIGQRLLCSQAAFGVQDIANVLNDNFPQLKGKIAKSNPKTNAVENIGICQIDNSKTKELLGFEFIDLKTCLIDTVSQIVEQKIIGLCEY</sequence>
<keyword evidence="1" id="KW-0560">Oxidoreductase</keyword>
<evidence type="ECO:0000259" key="3">
    <source>
        <dbReference type="Pfam" id="PF01370"/>
    </source>
</evidence>
<dbReference type="EMBL" id="HE612861">
    <property type="protein sequence ID" value="CCE63849.1"/>
    <property type="molecule type" value="Genomic_DNA"/>
</dbReference>
<feature type="domain" description="NAD-dependent epimerase/dehydratase" evidence="3">
    <location>
        <begin position="4"/>
        <end position="256"/>
    </location>
</feature>
<dbReference type="RefSeq" id="XP_003686283.1">
    <property type="nucleotide sequence ID" value="XM_003686235.1"/>
</dbReference>
<evidence type="ECO:0000313" key="5">
    <source>
        <dbReference type="Proteomes" id="UP000005666"/>
    </source>
</evidence>
<evidence type="ECO:0000313" key="4">
    <source>
        <dbReference type="EMBL" id="CCE63849.1"/>
    </source>
</evidence>
<dbReference type="eggNOG" id="KOG1502">
    <property type="taxonomic scope" value="Eukaryota"/>
</dbReference>
<dbReference type="GeneID" id="11535661"/>
<reference evidence="4 5" key="1">
    <citation type="journal article" date="2011" name="Proc. Natl. Acad. Sci. U.S.A.">
        <title>Evolutionary erosion of yeast sex chromosomes by mating-type switching accidents.</title>
        <authorList>
            <person name="Gordon J.L."/>
            <person name="Armisen D."/>
            <person name="Proux-Wera E."/>
            <person name="Oheigeartaigh S.S."/>
            <person name="Byrne K.P."/>
            <person name="Wolfe K.H."/>
        </authorList>
    </citation>
    <scope>NUCLEOTIDE SEQUENCE [LARGE SCALE GENOMIC DNA]</scope>
    <source>
        <strain evidence="5">ATCC 24235 / CBS 4417 / NBRC 1672 / NRRL Y-8282 / UCD 70-5</strain>
    </source>
</reference>
<dbReference type="SUPFAM" id="SSF51735">
    <property type="entry name" value="NAD(P)-binding Rossmann-fold domains"/>
    <property type="match status" value="1"/>
</dbReference>
<dbReference type="AlphaFoldDB" id="G8BUR3"/>
<keyword evidence="5" id="KW-1185">Reference proteome</keyword>
<dbReference type="InterPro" id="IPR036291">
    <property type="entry name" value="NAD(P)-bd_dom_sf"/>
</dbReference>
<protein>
    <recommendedName>
        <fullName evidence="3">NAD-dependent epimerase/dehydratase domain-containing protein</fullName>
    </recommendedName>
</protein>
<dbReference type="HOGENOM" id="CLU_007383_9_2_1"/>
<name>G8BUR3_TETPH</name>
<dbReference type="Pfam" id="PF01370">
    <property type="entry name" value="Epimerase"/>
    <property type="match status" value="1"/>
</dbReference>
<evidence type="ECO:0000256" key="1">
    <source>
        <dbReference type="ARBA" id="ARBA00023002"/>
    </source>
</evidence>
<dbReference type="InterPro" id="IPR050425">
    <property type="entry name" value="NAD(P)_dehydrat-like"/>
</dbReference>
<dbReference type="Gene3D" id="3.40.50.720">
    <property type="entry name" value="NAD(P)-binding Rossmann-like Domain"/>
    <property type="match status" value="1"/>
</dbReference>
<accession>G8BUR3</accession>
<dbReference type="KEGG" id="tpf:TPHA_0F03690"/>
<dbReference type="PANTHER" id="PTHR10366">
    <property type="entry name" value="NAD DEPENDENT EPIMERASE/DEHYDRATASE"/>
    <property type="match status" value="1"/>
</dbReference>
<dbReference type="STRING" id="1071381.G8BUR3"/>
<dbReference type="PANTHER" id="PTHR10366:SF844">
    <property type="entry name" value="NADPH-DEPENDENT METHYLGLYOXAL REDUCTASE GRE2"/>
    <property type="match status" value="1"/>
</dbReference>
<organism evidence="4 5">
    <name type="scientific">Tetrapisispora phaffii (strain ATCC 24235 / CBS 4417 / NBRC 1672 / NRRL Y-8282 / UCD 70-5)</name>
    <name type="common">Yeast</name>
    <name type="synonym">Fabospora phaffii</name>
    <dbReference type="NCBI Taxonomy" id="1071381"/>
    <lineage>
        <taxon>Eukaryota</taxon>
        <taxon>Fungi</taxon>
        <taxon>Dikarya</taxon>
        <taxon>Ascomycota</taxon>
        <taxon>Saccharomycotina</taxon>
        <taxon>Saccharomycetes</taxon>
        <taxon>Saccharomycetales</taxon>
        <taxon>Saccharomycetaceae</taxon>
        <taxon>Tetrapisispora</taxon>
    </lineage>
</organism>
<dbReference type="OrthoDB" id="2735536at2759"/>
<gene>
    <name evidence="4" type="primary">TPHA0F03690</name>
    <name evidence="4" type="ordered locus">TPHA_0F03690</name>
</gene>
<dbReference type="OMA" id="QGQMKEK"/>
<evidence type="ECO:0000256" key="2">
    <source>
        <dbReference type="ARBA" id="ARBA00023445"/>
    </source>
</evidence>
<dbReference type="Proteomes" id="UP000005666">
    <property type="component" value="Chromosome 6"/>
</dbReference>
<proteinExistence type="inferred from homology"/>